<proteinExistence type="predicted"/>
<sequence>MAVHRREERVAAFVLAQALAEGHGFSSGGGFVKQGGVGNRQAGEVADQGLEIQQGFQAALGNLGLIRRVGGVPGRVFQQVAQDRRRRVAVVIALADVGLEQLVLAGDGLDLGQGLGFAQAVFQAEHAGALDAFRDDAGAQGFEGIKPQAGEHLLLIFLARADVAGDEFVGGGQINGHGALLRLQRWL</sequence>
<gene>
    <name evidence="1" type="ORF">PFLmoz3_04919</name>
</gene>
<comment type="caution">
    <text evidence="1">The sequence shown here is derived from an EMBL/GenBank/DDBJ whole genome shotgun (WGS) entry which is preliminary data.</text>
</comment>
<evidence type="ECO:0000313" key="1">
    <source>
        <dbReference type="EMBL" id="KWV85365.1"/>
    </source>
</evidence>
<organism evidence="1 2">
    <name type="scientific">Pseudomonas fluorescens</name>
    <dbReference type="NCBI Taxonomy" id="294"/>
    <lineage>
        <taxon>Bacteria</taxon>
        <taxon>Pseudomonadati</taxon>
        <taxon>Pseudomonadota</taxon>
        <taxon>Gammaproteobacteria</taxon>
        <taxon>Pseudomonadales</taxon>
        <taxon>Pseudomonadaceae</taxon>
        <taxon>Pseudomonas</taxon>
    </lineage>
</organism>
<protein>
    <submittedName>
        <fullName evidence="1">Uncharacterized protein</fullName>
    </submittedName>
</protein>
<accession>A0A109LDD8</accession>
<dbReference type="AlphaFoldDB" id="A0A109LDD8"/>
<reference evidence="1 2" key="1">
    <citation type="submission" date="2015-05" db="EMBL/GenBank/DDBJ databases">
        <title>A genomic and transcriptomic approach to investigate the blue pigment phenotype in Pseudomonas fluorescens.</title>
        <authorList>
            <person name="Andreani N.A."/>
            <person name="Cardazzo B."/>
        </authorList>
    </citation>
    <scope>NUCLEOTIDE SEQUENCE [LARGE SCALE GENOMIC DNA]</scope>
    <source>
        <strain evidence="1 2">Ps_22</strain>
    </source>
</reference>
<name>A0A109LDD8_PSEFL</name>
<dbReference type="EMBL" id="LCYA01000132">
    <property type="protein sequence ID" value="KWV85365.1"/>
    <property type="molecule type" value="Genomic_DNA"/>
</dbReference>
<dbReference type="Proteomes" id="UP000061348">
    <property type="component" value="Unassembled WGS sequence"/>
</dbReference>
<evidence type="ECO:0000313" key="2">
    <source>
        <dbReference type="Proteomes" id="UP000061348"/>
    </source>
</evidence>